<feature type="transmembrane region" description="Helical" evidence="8">
    <location>
        <begin position="205"/>
        <end position="233"/>
    </location>
</feature>
<evidence type="ECO:0000256" key="8">
    <source>
        <dbReference type="RuleBase" id="RU362048"/>
    </source>
</evidence>
<dbReference type="InterPro" id="IPR002771">
    <property type="entry name" value="Multi_antbiot-R_MarC"/>
</dbReference>
<reference evidence="9" key="2">
    <citation type="submission" date="2021-01" db="EMBL/GenBank/DDBJ databases">
        <authorList>
            <person name="Mieszkin S."/>
            <person name="Pouder E."/>
            <person name="Alain K."/>
        </authorList>
    </citation>
    <scope>NUCLEOTIDE SEQUENCE</scope>
    <source>
        <strain evidence="9">HW T2.11</strain>
    </source>
</reference>
<gene>
    <name evidence="9" type="ORF">ASILVAE211_15985</name>
</gene>
<protein>
    <recommendedName>
        <fullName evidence="8">UPF0056 membrane protein</fullName>
    </recommendedName>
</protein>
<reference evidence="9" key="1">
    <citation type="journal article" date="2021" name="Microorganisms">
        <title>Acidisoma silvae sp. nov. and Acidisomacellulosilytica sp. nov., Two Acidophilic Bacteria Isolated from Decaying Wood, Hydrolyzing Cellulose and Producing Poly-3-hydroxybutyrate.</title>
        <authorList>
            <person name="Mieszkin S."/>
            <person name="Pouder E."/>
            <person name="Uroz S."/>
            <person name="Simon-Colin C."/>
            <person name="Alain K."/>
        </authorList>
    </citation>
    <scope>NUCLEOTIDE SEQUENCE</scope>
    <source>
        <strain evidence="9">HW T2.11</strain>
    </source>
</reference>
<feature type="transmembrane region" description="Helical" evidence="8">
    <location>
        <begin position="165"/>
        <end position="184"/>
    </location>
</feature>
<dbReference type="Proteomes" id="UP000708298">
    <property type="component" value="Unassembled WGS sequence"/>
</dbReference>
<evidence type="ECO:0000313" key="9">
    <source>
        <dbReference type="EMBL" id="MCB8876691.1"/>
    </source>
</evidence>
<comment type="subcellular location">
    <subcellularLocation>
        <location evidence="1">Cell inner membrane</location>
        <topology evidence="1">Multi-pass membrane protein</topology>
    </subcellularLocation>
    <subcellularLocation>
        <location evidence="8">Cell membrane</location>
        <topology evidence="8">Multi-pass membrane protein</topology>
    </subcellularLocation>
</comment>
<keyword evidence="10" id="KW-1185">Reference proteome</keyword>
<evidence type="ECO:0000256" key="6">
    <source>
        <dbReference type="ARBA" id="ARBA00022989"/>
    </source>
</evidence>
<keyword evidence="7 8" id="KW-0472">Membrane</keyword>
<dbReference type="EMBL" id="JAESVB010000007">
    <property type="protein sequence ID" value="MCB8876691.1"/>
    <property type="molecule type" value="Genomic_DNA"/>
</dbReference>
<evidence type="ECO:0000256" key="4">
    <source>
        <dbReference type="ARBA" id="ARBA00022519"/>
    </source>
</evidence>
<dbReference type="AlphaFoldDB" id="A0A964DZV3"/>
<dbReference type="RefSeq" id="WP_227322350.1">
    <property type="nucleotide sequence ID" value="NZ_JAESVB010000007.1"/>
</dbReference>
<feature type="transmembrane region" description="Helical" evidence="8">
    <location>
        <begin position="12"/>
        <end position="36"/>
    </location>
</feature>
<evidence type="ECO:0000256" key="1">
    <source>
        <dbReference type="ARBA" id="ARBA00004429"/>
    </source>
</evidence>
<name>A0A964DZV3_9PROT</name>
<dbReference type="PANTHER" id="PTHR33508">
    <property type="entry name" value="UPF0056 MEMBRANE PROTEIN YHCE"/>
    <property type="match status" value="1"/>
</dbReference>
<comment type="similarity">
    <text evidence="2 8">Belongs to the UPF0056 (MarC) family.</text>
</comment>
<keyword evidence="6 8" id="KW-1133">Transmembrane helix</keyword>
<organism evidence="9 10">
    <name type="scientific">Acidisoma silvae</name>
    <dbReference type="NCBI Taxonomy" id="2802396"/>
    <lineage>
        <taxon>Bacteria</taxon>
        <taxon>Pseudomonadati</taxon>
        <taxon>Pseudomonadota</taxon>
        <taxon>Alphaproteobacteria</taxon>
        <taxon>Acetobacterales</taxon>
        <taxon>Acidocellaceae</taxon>
        <taxon>Acidisoma</taxon>
    </lineage>
</organism>
<dbReference type="NCBIfam" id="TIGR00427">
    <property type="entry name" value="NAAT family transporter"/>
    <property type="match status" value="1"/>
</dbReference>
<sequence>MPSTALPFGDAGFYRTVLLAFSALFAIVNPVVNAIIFGQITADRSHAERLRLARRVGLYSLGLLLFSLWVSSYVLNFFGISLGALQVAGGLIIAVGAWRLLHAPEQREALKESQAHQDGRTVAAENVNDIAFFPVSIPFTIGPGTISLCITLSADRPDNGTALPYLLALTLAAVLMAITIWVIFSFADRLASFLGRTGARAITRLFALLLLCIGVQIIAGGVETLLLPVIAAVKG</sequence>
<feature type="transmembrane region" description="Helical" evidence="8">
    <location>
        <begin position="80"/>
        <end position="101"/>
    </location>
</feature>
<evidence type="ECO:0000256" key="7">
    <source>
        <dbReference type="ARBA" id="ARBA00023136"/>
    </source>
</evidence>
<evidence type="ECO:0000256" key="5">
    <source>
        <dbReference type="ARBA" id="ARBA00022692"/>
    </source>
</evidence>
<accession>A0A964DZV3</accession>
<dbReference type="GO" id="GO:0005886">
    <property type="term" value="C:plasma membrane"/>
    <property type="evidence" value="ECO:0007669"/>
    <property type="project" value="UniProtKB-SubCell"/>
</dbReference>
<keyword evidence="3" id="KW-1003">Cell membrane</keyword>
<evidence type="ECO:0000256" key="2">
    <source>
        <dbReference type="ARBA" id="ARBA00009784"/>
    </source>
</evidence>
<dbReference type="Pfam" id="PF01914">
    <property type="entry name" value="MarC"/>
    <property type="match status" value="1"/>
</dbReference>
<evidence type="ECO:0000256" key="3">
    <source>
        <dbReference type="ARBA" id="ARBA00022475"/>
    </source>
</evidence>
<comment type="caution">
    <text evidence="9">The sequence shown here is derived from an EMBL/GenBank/DDBJ whole genome shotgun (WGS) entry which is preliminary data.</text>
</comment>
<proteinExistence type="inferred from homology"/>
<feature type="transmembrane region" description="Helical" evidence="8">
    <location>
        <begin position="130"/>
        <end position="153"/>
    </location>
</feature>
<evidence type="ECO:0000313" key="10">
    <source>
        <dbReference type="Proteomes" id="UP000708298"/>
    </source>
</evidence>
<feature type="transmembrane region" description="Helical" evidence="8">
    <location>
        <begin position="56"/>
        <end position="74"/>
    </location>
</feature>
<keyword evidence="4" id="KW-0997">Cell inner membrane</keyword>
<dbReference type="PANTHER" id="PTHR33508:SF2">
    <property type="entry name" value="UPF0056 INNER MEMBRANE PROTEIN MARC"/>
    <property type="match status" value="1"/>
</dbReference>
<keyword evidence="5 8" id="KW-0812">Transmembrane</keyword>